<dbReference type="Pfam" id="PF06305">
    <property type="entry name" value="LapA_dom"/>
    <property type="match status" value="1"/>
</dbReference>
<dbReference type="Proteomes" id="UP000243629">
    <property type="component" value="Unassembled WGS sequence"/>
</dbReference>
<evidence type="ECO:0000259" key="6">
    <source>
        <dbReference type="Pfam" id="PF06305"/>
    </source>
</evidence>
<accession>A0A1I4Q1F0</accession>
<evidence type="ECO:0000256" key="4">
    <source>
        <dbReference type="ARBA" id="ARBA00023136"/>
    </source>
</evidence>
<protein>
    <recommendedName>
        <fullName evidence="6">Lipopolysaccharide assembly protein A domain-containing protein</fullName>
    </recommendedName>
</protein>
<organism evidence="7 8">
    <name type="scientific">Halopseudomonas yangmingensis</name>
    <dbReference type="NCBI Taxonomy" id="1720063"/>
    <lineage>
        <taxon>Bacteria</taxon>
        <taxon>Pseudomonadati</taxon>
        <taxon>Pseudomonadota</taxon>
        <taxon>Gammaproteobacteria</taxon>
        <taxon>Pseudomonadales</taxon>
        <taxon>Pseudomonadaceae</taxon>
        <taxon>Halopseudomonas</taxon>
    </lineage>
</organism>
<keyword evidence="2 5" id="KW-0812">Transmembrane</keyword>
<evidence type="ECO:0000313" key="7">
    <source>
        <dbReference type="EMBL" id="SFM33490.1"/>
    </source>
</evidence>
<dbReference type="EMBL" id="FOUI01000003">
    <property type="protein sequence ID" value="SFM33490.1"/>
    <property type="molecule type" value="Genomic_DNA"/>
</dbReference>
<name>A0A1I4Q1F0_9GAMM</name>
<dbReference type="InterPro" id="IPR010445">
    <property type="entry name" value="LapA_dom"/>
</dbReference>
<feature type="transmembrane region" description="Helical" evidence="5">
    <location>
        <begin position="43"/>
        <end position="67"/>
    </location>
</feature>
<dbReference type="AlphaFoldDB" id="A0A1I4Q1F0"/>
<dbReference type="GO" id="GO:0005886">
    <property type="term" value="C:plasma membrane"/>
    <property type="evidence" value="ECO:0007669"/>
    <property type="project" value="InterPro"/>
</dbReference>
<reference evidence="8" key="1">
    <citation type="submission" date="2016-10" db="EMBL/GenBank/DDBJ databases">
        <authorList>
            <person name="Varghese N."/>
            <person name="Submissions S."/>
        </authorList>
    </citation>
    <scope>NUCLEOTIDE SEQUENCE [LARGE SCALE GENOMIC DNA]</scope>
    <source>
        <strain evidence="8">DSM 24213</strain>
    </source>
</reference>
<dbReference type="OrthoDB" id="6898049at2"/>
<feature type="domain" description="Lipopolysaccharide assembly protein A" evidence="6">
    <location>
        <begin position="26"/>
        <end position="89"/>
    </location>
</feature>
<evidence type="ECO:0000256" key="3">
    <source>
        <dbReference type="ARBA" id="ARBA00022989"/>
    </source>
</evidence>
<dbReference type="RefSeq" id="WP_093473614.1">
    <property type="nucleotide sequence ID" value="NZ_FOUI01000003.1"/>
</dbReference>
<keyword evidence="8" id="KW-1185">Reference proteome</keyword>
<evidence type="ECO:0000256" key="2">
    <source>
        <dbReference type="ARBA" id="ARBA00022692"/>
    </source>
</evidence>
<evidence type="ECO:0000256" key="5">
    <source>
        <dbReference type="SAM" id="Phobius"/>
    </source>
</evidence>
<keyword evidence="3 5" id="KW-1133">Transmembrane helix</keyword>
<sequence>MHWLKRALLIIILLLVALATLDFVLENQQRVQIGFLDMQSPELPLALLSILVFITGSALGLFAGWLVSARLRLRLLRQGQELSRYRKEVDKLRTEPIKD</sequence>
<proteinExistence type="predicted"/>
<evidence type="ECO:0000256" key="1">
    <source>
        <dbReference type="ARBA" id="ARBA00022475"/>
    </source>
</evidence>
<gene>
    <name evidence="7" type="ORF">SAMN05216217_103216</name>
</gene>
<evidence type="ECO:0000313" key="8">
    <source>
        <dbReference type="Proteomes" id="UP000243629"/>
    </source>
</evidence>
<dbReference type="STRING" id="1720063.SAMN05216217_103216"/>
<keyword evidence="1" id="KW-1003">Cell membrane</keyword>
<keyword evidence="4 5" id="KW-0472">Membrane</keyword>